<accession>B9K001</accession>
<dbReference type="eggNOG" id="COG2307">
    <property type="taxonomic scope" value="Bacteria"/>
</dbReference>
<dbReference type="InterPro" id="IPR051680">
    <property type="entry name" value="ATP-dep_Glu-Cys_Ligase-2"/>
</dbReference>
<feature type="domain" description="DUF403" evidence="1">
    <location>
        <begin position="9"/>
        <end position="317"/>
    </location>
</feature>
<gene>
    <name evidence="2" type="ordered locus">Avi_3436</name>
</gene>
<dbReference type="InterPro" id="IPR007296">
    <property type="entry name" value="DUF403"/>
</dbReference>
<dbReference type="PANTHER" id="PTHR34595:SF7">
    <property type="entry name" value="SLL1039 PROTEIN"/>
    <property type="match status" value="1"/>
</dbReference>
<keyword evidence="3" id="KW-1185">Reference proteome</keyword>
<protein>
    <recommendedName>
        <fullName evidence="1">DUF403 domain-containing protein</fullName>
    </recommendedName>
</protein>
<dbReference type="HOGENOM" id="CLU_071567_1_0_5"/>
<dbReference type="EMBL" id="CP000633">
    <property type="protein sequence ID" value="ACM37460.1"/>
    <property type="molecule type" value="Genomic_DNA"/>
</dbReference>
<organism evidence="2 3">
    <name type="scientific">Allorhizobium ampelinum (strain ATCC BAA-846 / DSM 112012 / S4)</name>
    <name type="common">Agrobacterium vitis (strain S4)</name>
    <dbReference type="NCBI Taxonomy" id="311402"/>
    <lineage>
        <taxon>Bacteria</taxon>
        <taxon>Pseudomonadati</taxon>
        <taxon>Pseudomonadota</taxon>
        <taxon>Alphaproteobacteria</taxon>
        <taxon>Hyphomicrobiales</taxon>
        <taxon>Rhizobiaceae</taxon>
        <taxon>Rhizobium/Agrobacterium group</taxon>
        <taxon>Allorhizobium</taxon>
        <taxon>Allorhizobium ampelinum</taxon>
    </lineage>
</organism>
<dbReference type="KEGG" id="avi:Avi_3436"/>
<dbReference type="PANTHER" id="PTHR34595">
    <property type="entry name" value="BLR5612 PROTEIN"/>
    <property type="match status" value="1"/>
</dbReference>
<proteinExistence type="predicted"/>
<dbReference type="Proteomes" id="UP000001596">
    <property type="component" value="Chromosome 1"/>
</dbReference>
<evidence type="ECO:0000313" key="2">
    <source>
        <dbReference type="EMBL" id="ACM37460.1"/>
    </source>
</evidence>
<dbReference type="Pfam" id="PF04168">
    <property type="entry name" value="Alpha-E"/>
    <property type="match status" value="1"/>
</dbReference>
<dbReference type="STRING" id="311402.Avi_3436"/>
<dbReference type="AlphaFoldDB" id="B9K001"/>
<evidence type="ECO:0000313" key="3">
    <source>
        <dbReference type="Proteomes" id="UP000001596"/>
    </source>
</evidence>
<sequence length="321" mass="36391">MGIGGLMVMLGRTANGLFWMFRYIERAENIARLVDAGLRVSLTRSGATDDDWTGVLQSADVLDIFLEAHPKVTAADAIDFLLRDTANPSSVMSCIDSARNNARMVRTALTRETWEATNECWIELKQLLARKLKSADLPETIDTVKRRAGLIRGAFHGSMLRNEIYNFARIGTFIERADNTSRILDVKYYVLLPSINQVGSSLDNIQWESILRSVSAHRSYRWVYDGDYLAANIADFLILNGQMPRSLAYCYEKIVSNLAYIGKEYGERLPAHETADSIRASLRSSNITRIMDQGLHEFLDNFISRNNRLGHEINEGYRFYS</sequence>
<name>B9K001_ALLAM</name>
<evidence type="ECO:0000259" key="1">
    <source>
        <dbReference type="Pfam" id="PF04168"/>
    </source>
</evidence>
<reference evidence="2 3" key="1">
    <citation type="journal article" date="2009" name="J. Bacteriol.">
        <title>Genome sequences of three Agrobacterium biovars help elucidate the evolution of multichromosome genomes in bacteria.</title>
        <authorList>
            <person name="Slater S.C."/>
            <person name="Goldman B.S."/>
            <person name="Goodner B."/>
            <person name="Setubal J.C."/>
            <person name="Farrand S.K."/>
            <person name="Nester E.W."/>
            <person name="Burr T.J."/>
            <person name="Banta L."/>
            <person name="Dickerman A.W."/>
            <person name="Paulsen I."/>
            <person name="Otten L."/>
            <person name="Suen G."/>
            <person name="Welch R."/>
            <person name="Almeida N.F."/>
            <person name="Arnold F."/>
            <person name="Burton O.T."/>
            <person name="Du Z."/>
            <person name="Ewing A."/>
            <person name="Godsy E."/>
            <person name="Heisel S."/>
            <person name="Houmiel K.L."/>
            <person name="Jhaveri J."/>
            <person name="Lu J."/>
            <person name="Miller N.M."/>
            <person name="Norton S."/>
            <person name="Chen Q."/>
            <person name="Phoolcharoen W."/>
            <person name="Ohlin V."/>
            <person name="Ondrusek D."/>
            <person name="Pride N."/>
            <person name="Stricklin S.L."/>
            <person name="Sun J."/>
            <person name="Wheeler C."/>
            <person name="Wilson L."/>
            <person name="Zhu H."/>
            <person name="Wood D.W."/>
        </authorList>
    </citation>
    <scope>NUCLEOTIDE SEQUENCE [LARGE SCALE GENOMIC DNA]</scope>
    <source>
        <strain evidence="3">S4 / ATCC BAA-846</strain>
    </source>
</reference>